<name>A0ABM5LTY1_BACA1</name>
<reference evidence="1 2" key="1">
    <citation type="journal article" date="2011" name="Front. Microbiol.">
        <title>Genomic signatures of strain selection and enhancement in Bacillus atrophaeus var. globigii, a historical biowarfare simulant.</title>
        <authorList>
            <person name="Gibbons H.S."/>
            <person name="Broomall S.M."/>
            <person name="McNew L.A."/>
            <person name="Daligault H."/>
            <person name="Chapman C."/>
            <person name="Bruce D."/>
            <person name="Karavis M."/>
            <person name="Krepps M."/>
            <person name="McGregor P.A."/>
            <person name="Hong C."/>
            <person name="Park K.H."/>
            <person name="Akmal A."/>
            <person name="Feldman A."/>
            <person name="Lin J.S."/>
            <person name="Chang W.E."/>
            <person name="Higgs B.W."/>
            <person name="Demirev P."/>
            <person name="Lindquist J."/>
            <person name="Liem A."/>
            <person name="Fochler E."/>
            <person name="Read T.D."/>
            <person name="Tapia R."/>
            <person name="Johnson S."/>
            <person name="Bishop-Lilly K.A."/>
            <person name="Detter C."/>
            <person name="Han C."/>
            <person name="Sozhamannan S."/>
            <person name="Rosenzweig C.N."/>
            <person name="Skowronski E.W."/>
        </authorList>
    </citation>
    <scope>NUCLEOTIDE SEQUENCE [LARGE SCALE GENOMIC DNA]</scope>
    <source>
        <strain evidence="1 2">1942</strain>
    </source>
</reference>
<evidence type="ECO:0000313" key="1">
    <source>
        <dbReference type="EMBL" id="ADP31233.1"/>
    </source>
</evidence>
<accession>A0ABM5LTY1</accession>
<sequence length="38" mass="4435">MVEKKQTRFRVLLFLCPDIAPRTITLHNGVSNMMDEVM</sequence>
<protein>
    <submittedName>
        <fullName evidence="1">Uncharacterized protein</fullName>
    </submittedName>
</protein>
<proteinExistence type="predicted"/>
<organism evidence="1 2">
    <name type="scientific">Bacillus atrophaeus (strain 1942)</name>
    <dbReference type="NCBI Taxonomy" id="720555"/>
    <lineage>
        <taxon>Bacteria</taxon>
        <taxon>Bacillati</taxon>
        <taxon>Bacillota</taxon>
        <taxon>Bacilli</taxon>
        <taxon>Bacillales</taxon>
        <taxon>Bacillaceae</taxon>
        <taxon>Bacillus</taxon>
    </lineage>
</organism>
<dbReference type="Proteomes" id="UP000006867">
    <property type="component" value="Chromosome"/>
</dbReference>
<dbReference type="EMBL" id="CP002207">
    <property type="protein sequence ID" value="ADP31233.1"/>
    <property type="molecule type" value="Genomic_DNA"/>
</dbReference>
<evidence type="ECO:0000313" key="2">
    <source>
        <dbReference type="Proteomes" id="UP000006867"/>
    </source>
</evidence>
<keyword evidence="2" id="KW-1185">Reference proteome</keyword>
<gene>
    <name evidence="1" type="ordered locus">BATR1942_01375</name>
</gene>